<organism evidence="2 3">
    <name type="scientific">Proteus mirabilis</name>
    <dbReference type="NCBI Taxonomy" id="584"/>
    <lineage>
        <taxon>Bacteria</taxon>
        <taxon>Pseudomonadati</taxon>
        <taxon>Pseudomonadota</taxon>
        <taxon>Gammaproteobacteria</taxon>
        <taxon>Enterobacterales</taxon>
        <taxon>Morganellaceae</taxon>
        <taxon>Proteus</taxon>
    </lineage>
</organism>
<dbReference type="EMBL" id="UGTS01000003">
    <property type="protein sequence ID" value="SUC18046.1"/>
    <property type="molecule type" value="Genomic_DNA"/>
</dbReference>
<dbReference type="AlphaFoldDB" id="A0A379FEJ6"/>
<dbReference type="PANTHER" id="PTHR11614">
    <property type="entry name" value="PHOSPHOLIPASE-RELATED"/>
    <property type="match status" value="1"/>
</dbReference>
<dbReference type="EC" id="3.1.1.5" evidence="2"/>
<dbReference type="GO" id="GO:0004622">
    <property type="term" value="F:phosphatidylcholine lysophospholipase activity"/>
    <property type="evidence" value="ECO:0007669"/>
    <property type="project" value="UniProtKB-EC"/>
</dbReference>
<dbReference type="RefSeq" id="WP_004246317.1">
    <property type="nucleotide sequence ID" value="NZ_CAXOHW010000016.1"/>
</dbReference>
<evidence type="ECO:0000259" key="1">
    <source>
        <dbReference type="Pfam" id="PF12146"/>
    </source>
</evidence>
<name>A0A379FEJ6_PROMI</name>
<sequence>MTTTLFQHMWLSREKQFSAFTNGILLDFWNQRQEGEFTGVDGVSIRYAHWRSSSHKKALVICSGRSESYVKYPEVAFDFYHLGYDIFLLDHRGQGLSGRLLDDPQKGHVEKFSDYVDDLSTFIDTIVLPYHYQHYFALAHSMGGAILASYLLRKPDIFQAAALCAPMFGINLPIPRWVANFLVNRAEQSVSERNNYAVSTGKWFPLPFILNVLTHSHERYRRYLRYYADFPQLRLGGPTYHWMKESLETGDWLIEHAKEINTPLLVLEAELDKVVDNRGVRAFCDGYSQSRTREEKQKLPLVIEGAHHEILFEIDKLRSQALIEICEFYDKHLF</sequence>
<dbReference type="GeneID" id="6800939"/>
<dbReference type="InterPro" id="IPR022742">
    <property type="entry name" value="Hydrolase_4"/>
</dbReference>
<dbReference type="Gene3D" id="3.40.50.1820">
    <property type="entry name" value="alpha/beta hydrolase"/>
    <property type="match status" value="1"/>
</dbReference>
<evidence type="ECO:0000313" key="2">
    <source>
        <dbReference type="EMBL" id="SUC18046.1"/>
    </source>
</evidence>
<keyword evidence="2" id="KW-0378">Hydrolase</keyword>
<dbReference type="InterPro" id="IPR051044">
    <property type="entry name" value="MAG_DAG_Lipase"/>
</dbReference>
<dbReference type="OMA" id="AFDWRGQ"/>
<evidence type="ECO:0000313" key="3">
    <source>
        <dbReference type="Proteomes" id="UP000254191"/>
    </source>
</evidence>
<gene>
    <name evidence="2" type="primary">pldB</name>
    <name evidence="2" type="ORF">NCTC11938_00355</name>
</gene>
<proteinExistence type="predicted"/>
<accession>A0A379FEJ6</accession>
<protein>
    <submittedName>
        <fullName evidence="2">Lysophospholipase L2</fullName>
        <ecNumber evidence="2">3.1.1.5</ecNumber>
    </submittedName>
</protein>
<reference evidence="2 3" key="1">
    <citation type="submission" date="2018-06" db="EMBL/GenBank/DDBJ databases">
        <authorList>
            <consortium name="Pathogen Informatics"/>
            <person name="Doyle S."/>
        </authorList>
    </citation>
    <scope>NUCLEOTIDE SEQUENCE [LARGE SCALE GENOMIC DNA]</scope>
    <source>
        <strain evidence="2 3">NCTC11938</strain>
    </source>
</reference>
<dbReference type="Pfam" id="PF12146">
    <property type="entry name" value="Hydrolase_4"/>
    <property type="match status" value="1"/>
</dbReference>
<feature type="domain" description="Serine aminopeptidase S33" evidence="1">
    <location>
        <begin position="54"/>
        <end position="315"/>
    </location>
</feature>
<dbReference type="NCBIfam" id="NF008019">
    <property type="entry name" value="PRK10749.1"/>
    <property type="match status" value="1"/>
</dbReference>
<dbReference type="InterPro" id="IPR029058">
    <property type="entry name" value="AB_hydrolase_fold"/>
</dbReference>
<dbReference type="SUPFAM" id="SSF53474">
    <property type="entry name" value="alpha/beta-Hydrolases"/>
    <property type="match status" value="1"/>
</dbReference>
<dbReference type="Proteomes" id="UP000254191">
    <property type="component" value="Unassembled WGS sequence"/>
</dbReference>